<evidence type="ECO:0000313" key="3">
    <source>
        <dbReference type="Proteomes" id="UP000248924"/>
    </source>
</evidence>
<organism evidence="2 3">
    <name type="scientific">Micromonospora craterilacus</name>
    <dbReference type="NCBI Taxonomy" id="1655439"/>
    <lineage>
        <taxon>Bacteria</taxon>
        <taxon>Bacillati</taxon>
        <taxon>Actinomycetota</taxon>
        <taxon>Actinomycetes</taxon>
        <taxon>Micromonosporales</taxon>
        <taxon>Micromonosporaceae</taxon>
        <taxon>Micromonospora</taxon>
    </lineage>
</organism>
<evidence type="ECO:0000259" key="1">
    <source>
        <dbReference type="Pfam" id="PF04480"/>
    </source>
</evidence>
<accession>A0A2W2CTJ5</accession>
<dbReference type="AlphaFoldDB" id="A0A2W2CTJ5"/>
<dbReference type="SUPFAM" id="SSF52980">
    <property type="entry name" value="Restriction endonuclease-like"/>
    <property type="match status" value="1"/>
</dbReference>
<dbReference type="InterPro" id="IPR007569">
    <property type="entry name" value="DUF559"/>
</dbReference>
<comment type="caution">
    <text evidence="2">The sequence shown here is derived from an EMBL/GenBank/DDBJ whole genome shotgun (WGS) entry which is preliminary data.</text>
</comment>
<reference evidence="2 3" key="1">
    <citation type="submission" date="2018-01" db="EMBL/GenBank/DDBJ databases">
        <title>Draft genome sequence of Jishengella sp. NA12.</title>
        <authorList>
            <person name="Sahin N."/>
            <person name="Ay H."/>
            <person name="Saygin H."/>
        </authorList>
    </citation>
    <scope>NUCLEOTIDE SEQUENCE [LARGE SCALE GENOMIC DNA]</scope>
    <source>
        <strain evidence="2 3">NA12</strain>
    </source>
</reference>
<proteinExistence type="predicted"/>
<evidence type="ECO:0000313" key="2">
    <source>
        <dbReference type="EMBL" id="PZG02826.1"/>
    </source>
</evidence>
<dbReference type="Pfam" id="PF04480">
    <property type="entry name" value="DUF559"/>
    <property type="match status" value="1"/>
</dbReference>
<dbReference type="InterPro" id="IPR011335">
    <property type="entry name" value="Restrct_endonuc-II-like"/>
</dbReference>
<feature type="non-terminal residue" evidence="2">
    <location>
        <position position="290"/>
    </location>
</feature>
<name>A0A2W2CTJ5_9ACTN</name>
<gene>
    <name evidence="2" type="ORF">C1I95_34175</name>
</gene>
<dbReference type="Proteomes" id="UP000248924">
    <property type="component" value="Unassembled WGS sequence"/>
</dbReference>
<protein>
    <recommendedName>
        <fullName evidence="1">DUF559 domain-containing protein</fullName>
    </recommendedName>
</protein>
<dbReference type="EMBL" id="POTY01000516">
    <property type="protein sequence ID" value="PZG02826.1"/>
    <property type="molecule type" value="Genomic_DNA"/>
</dbReference>
<sequence>MIRGLAARQDGLVTRAQALGAGLGRHEIDHLVAIGRWRSMARAVYLTGARAADAPPRRARIRAAVLSLGPQAHAVLGTAAELYRIAGLPPTEEIHVALPGPAARPARVHDPAVVVHQLGHPPGAVTSVAGIAVTNPMCTVAGILLRAPRYAAVAVLDSALNRQLLTPDDLAAVPSLIRGRRGAVAARGYLTEADGRAQSPLETRARLRCVDGGVPPDVLQLEVRDHDGYLLGVGDLGWRRARLIAEADGAGPHAVPEAIFADRQRQNRLVNAGWTVLRFTWADTLRPDYI</sequence>
<feature type="domain" description="DUF559" evidence="1">
    <location>
        <begin position="237"/>
        <end position="280"/>
    </location>
</feature>
<keyword evidence="3" id="KW-1185">Reference proteome</keyword>
<dbReference type="OrthoDB" id="5143202at2"/>